<dbReference type="PROSITE" id="PS51186">
    <property type="entry name" value="GNAT"/>
    <property type="match status" value="1"/>
</dbReference>
<keyword evidence="2" id="KW-0678">Repressor</keyword>
<evidence type="ECO:0000256" key="5">
    <source>
        <dbReference type="ARBA" id="ARBA00023315"/>
    </source>
</evidence>
<reference evidence="8" key="1">
    <citation type="submission" date="2023-01" db="EMBL/GenBank/DDBJ databases">
        <title>Biogeochemical cycle of methane in antarctic sediments.</title>
        <authorList>
            <person name="Roldan D.M."/>
            <person name="Menes R.J."/>
        </authorList>
    </citation>
    <scope>NUCLEOTIDE SEQUENCE [LARGE SCALE GENOMIC DNA]</scope>
    <source>
        <strain evidence="8">K-2018 MAG008</strain>
    </source>
</reference>
<evidence type="ECO:0000259" key="7">
    <source>
        <dbReference type="PROSITE" id="PS51186"/>
    </source>
</evidence>
<evidence type="ECO:0000256" key="2">
    <source>
        <dbReference type="ARBA" id="ARBA00022491"/>
    </source>
</evidence>
<organism evidence="8 9">
    <name type="scientific">Candidatus Methylobacter titanis</name>
    <dbReference type="NCBI Taxonomy" id="3053457"/>
    <lineage>
        <taxon>Bacteria</taxon>
        <taxon>Pseudomonadati</taxon>
        <taxon>Pseudomonadota</taxon>
        <taxon>Gammaproteobacteria</taxon>
        <taxon>Methylococcales</taxon>
        <taxon>Methylococcaceae</taxon>
        <taxon>Methylobacter</taxon>
    </lineage>
</organism>
<evidence type="ECO:0000256" key="1">
    <source>
        <dbReference type="ARBA" id="ARBA00009342"/>
    </source>
</evidence>
<dbReference type="Pfam" id="PF13508">
    <property type="entry name" value="Acetyltransf_7"/>
    <property type="match status" value="1"/>
</dbReference>
<dbReference type="InterPro" id="IPR016181">
    <property type="entry name" value="Acyl_CoA_acyltransferase"/>
</dbReference>
<protein>
    <submittedName>
        <fullName evidence="8">GNAT family N-acetyltransferase</fullName>
    </submittedName>
</protein>
<evidence type="ECO:0000256" key="3">
    <source>
        <dbReference type="ARBA" id="ARBA00022649"/>
    </source>
</evidence>
<comment type="catalytic activity">
    <reaction evidence="6">
        <text>glycyl-tRNA(Gly) + acetyl-CoA = N-acetylglycyl-tRNA(Gly) + CoA + H(+)</text>
        <dbReference type="Rhea" id="RHEA:81867"/>
        <dbReference type="Rhea" id="RHEA-COMP:9683"/>
        <dbReference type="Rhea" id="RHEA-COMP:19766"/>
        <dbReference type="ChEBI" id="CHEBI:15378"/>
        <dbReference type="ChEBI" id="CHEBI:57287"/>
        <dbReference type="ChEBI" id="CHEBI:57288"/>
        <dbReference type="ChEBI" id="CHEBI:78522"/>
        <dbReference type="ChEBI" id="CHEBI:232036"/>
    </reaction>
</comment>
<dbReference type="EMBL" id="JAQSDF010000020">
    <property type="protein sequence ID" value="MDI1231054.1"/>
    <property type="molecule type" value="Genomic_DNA"/>
</dbReference>
<keyword evidence="3" id="KW-1277">Toxin-antitoxin system</keyword>
<comment type="caution">
    <text evidence="8">The sequence shown here is derived from an EMBL/GenBank/DDBJ whole genome shotgun (WGS) entry which is preliminary data.</text>
</comment>
<dbReference type="AlphaFoldDB" id="A0AA43TI42"/>
<evidence type="ECO:0000256" key="4">
    <source>
        <dbReference type="ARBA" id="ARBA00022679"/>
    </source>
</evidence>
<evidence type="ECO:0000313" key="9">
    <source>
        <dbReference type="Proteomes" id="UP001160519"/>
    </source>
</evidence>
<comment type="similarity">
    <text evidence="1">Belongs to the acetyltransferase family. GNAT subfamily.</text>
</comment>
<dbReference type="GO" id="GO:0016747">
    <property type="term" value="F:acyltransferase activity, transferring groups other than amino-acyl groups"/>
    <property type="evidence" value="ECO:0007669"/>
    <property type="project" value="InterPro"/>
</dbReference>
<dbReference type="Proteomes" id="UP001160519">
    <property type="component" value="Unassembled WGS sequence"/>
</dbReference>
<evidence type="ECO:0000313" key="8">
    <source>
        <dbReference type="EMBL" id="MDI1231054.1"/>
    </source>
</evidence>
<keyword evidence="5" id="KW-0012">Acyltransferase</keyword>
<sequence length="161" mass="17896">MKFERLDPKKHQRKSFDCGVVALNLYLQQFANQDQKRGLTRVYVLAEQQQIIGYYSICAHSVPTDQLPDNAKLGGYSDAPFLLLGRLAVDLSYQGHGYGDALIFHAFSITTEAAEKIGTLGMIVDAKDEKAAGFYQKFGFKPLSASKNRLVLPFSAMKSLL</sequence>
<gene>
    <name evidence="8" type="ORF">PSU93_07900</name>
</gene>
<keyword evidence="4" id="KW-0808">Transferase</keyword>
<feature type="domain" description="N-acetyltransferase" evidence="7">
    <location>
        <begin position="1"/>
        <end position="161"/>
    </location>
</feature>
<proteinExistence type="inferred from homology"/>
<name>A0AA43TI42_9GAMM</name>
<dbReference type="SUPFAM" id="SSF55729">
    <property type="entry name" value="Acyl-CoA N-acyltransferases (Nat)"/>
    <property type="match status" value="1"/>
</dbReference>
<dbReference type="PANTHER" id="PTHR36449:SF1">
    <property type="entry name" value="ACETYLTRANSFERASE"/>
    <property type="match status" value="1"/>
</dbReference>
<accession>A0AA43TI42</accession>
<keyword evidence="9" id="KW-1185">Reference proteome</keyword>
<dbReference type="Gene3D" id="3.40.630.30">
    <property type="match status" value="1"/>
</dbReference>
<dbReference type="CDD" id="cd04301">
    <property type="entry name" value="NAT_SF"/>
    <property type="match status" value="1"/>
</dbReference>
<dbReference type="PANTHER" id="PTHR36449">
    <property type="entry name" value="ACETYLTRANSFERASE-RELATED"/>
    <property type="match status" value="1"/>
</dbReference>
<dbReference type="InterPro" id="IPR000182">
    <property type="entry name" value="GNAT_dom"/>
</dbReference>
<evidence type="ECO:0000256" key="6">
    <source>
        <dbReference type="ARBA" id="ARBA00049880"/>
    </source>
</evidence>